<feature type="domain" description="Tyrosine specific protein phosphatases" evidence="9">
    <location>
        <begin position="1392"/>
        <end position="1450"/>
    </location>
</feature>
<dbReference type="SMART" id="SM00195">
    <property type="entry name" value="DSPc"/>
    <property type="match status" value="1"/>
</dbReference>
<dbReference type="SUPFAM" id="SSF81321">
    <property type="entry name" value="Family A G protein-coupled receptor-like"/>
    <property type="match status" value="1"/>
</dbReference>
<feature type="transmembrane region" description="Helical" evidence="7">
    <location>
        <begin position="1171"/>
        <end position="1194"/>
    </location>
</feature>
<dbReference type="PROSITE" id="PS50054">
    <property type="entry name" value="TYR_PHOSPHATASE_DUAL"/>
    <property type="match status" value="1"/>
</dbReference>
<sequence>MLFIIIPTSIVLTKKTDNNKSTTTKSSITEIITTPKEPTTSSPTTTTTTNTTANPSLSFNQPKFSPTATWNSNGITIADRSIAGQSPGAMFVNTNNTIYVANHEKNTIVMWQEEIAKPTKIIHGSFTRPCSIFVTSNGDIYIDDGEDNSGVQKWIAETNNFVTVMNVNSSCCGLFIDINDTLYCSMRDDEQVVKRSLNDPLINSNRVAAGTGSYGSASNQLSRPHGIFVDVNLDLYVADCGNDRIQLFQSGVLNGITVVGSESLNPTIMLSCPTGIVLDAEKYLFIVDQDNHRIIGSGFNGIRCLVGCYGEGSRSNQLNRPISLSFDYSGNIFVTDQENSRIQKFLLMKDSFALSFNQPKFCSTATWNPTGITFANQSIVGEYPLAIFVNTNNTIYVADAENNIILICHDESVKPTKITHGNFAEPASLFVTSNGDIYVDDGYENGRVQKLSVETNNFTTVMNVNSSCTEPTTSSATTTTTTNTIANPSLSFNQRKFSPTATWNSNGITIADRSIVGQSPGAMFVNTNNTIYVANHEKNTIVMWQEEIAKPTKIIHGSFTRPCSIFVTSNGDIYIDDGEDNSGVQKWIAESNNFVTVMNVNSSCYGLFVDIDDTLYCSMRDDEQVVKRSLNDSVINSNRVAAGTGIYGSASNQLSRPHGIFVDVNLDLYVADCGNDRIQLFQSGGLNGITVVGSESLNPTIMLSCPTGIVLDAEKYLFIVDQDNHRIIGSGLNGIRCLVGCYGEGSRSNQLSRPISLSFDYSGNIVVTDQENSRIQKFLLMKDSFALSLNQPKFCSTATWNPTGITFANQSIVGEYPFAIFVNTNNTIYVADAENNIILIWYQESVKPTKITHGNFAEPASLFVTSNGDIYVDDGYENGRVQKLSVETNNFTTVMNVNSSCTGLFVDINDTLYCSMRDHHQVVKRPLNDVEMISNLVAAGTGIRGSDSNQLDSPFGIFVDVNLDLYVADCDNHRVQLFQSGESNGTAVVGSGSLNQIITLVCPTGIVLDAEKYLFIVDSTSNRIFGSGLDGFRCLVGCDGKGSLSNQLAIPSSFSFDRSNNMFVVDQGNSRIQKFKYLKRYCGTPINIQFNYSSELTDSNLTYYRDCQVPQCHYESLQIYVNTTGPKESSCVIGDQCNIYIKGIGLTLDDILRDELQPNTGLNNQSFSIKLSAGLTIIMFVAGLINSILSFITFQHKDSQQVGCGMYLLTSSITSLLTISMFIIKFWFVVLTHINESTSLSILRGGCIAIEPILKLFLYLDGWLNACIAVERAVLIFKGVNFDKKKSKSIARRTILILPFCIFGTLIHDKLFISSMDNTETTNSENVFTADKIDDHIWLGDIDSSANHQALNDLNITHILTILHFDPEREKNDRYIRKHVYAFDTHKADLIGEFESCYQFIEQAVSKNQNVLIHCHAGMSRSATIACAYLMKKYNLSYETALEQLKAKRPCVYPNPGFSHQLRLYHSKRYSYKPSTSDHVVAENNFDDVIPPTKNDTCSKEYKCKICRQVLFTDADLETHIAGIGRFDHYSRSSAFKAKINAEVKGNGYCEQEIFTTQPTWLPDVYDKDTQNGEIECPNSKCQAKLGRYSLVGEKCTCAKWINPAFHFHRSKVDECPIAKNDTIEKLLLQRSVPV</sequence>
<dbReference type="GO" id="GO:0004721">
    <property type="term" value="F:phosphoprotein phosphatase activity"/>
    <property type="evidence" value="ECO:0007669"/>
    <property type="project" value="UniProtKB-KW"/>
</dbReference>
<dbReference type="PANTHER" id="PTHR45848">
    <property type="entry name" value="DUAL SPECIFICITY PROTEIN PHOSPHATASE 12 FAMILY MEMBER"/>
    <property type="match status" value="1"/>
</dbReference>
<keyword evidence="7" id="KW-0812">Transmembrane</keyword>
<dbReference type="Pfam" id="PF01436">
    <property type="entry name" value="NHL"/>
    <property type="match status" value="2"/>
</dbReference>
<evidence type="ECO:0000256" key="1">
    <source>
        <dbReference type="ARBA" id="ARBA00008601"/>
    </source>
</evidence>
<dbReference type="InterPro" id="IPR029021">
    <property type="entry name" value="Prot-tyrosine_phosphatase-like"/>
</dbReference>
<evidence type="ECO:0000256" key="7">
    <source>
        <dbReference type="SAM" id="Phobius"/>
    </source>
</evidence>
<feature type="domain" description="Tyrosine-protein phosphatase" evidence="8">
    <location>
        <begin position="1327"/>
        <end position="1471"/>
    </location>
</feature>
<dbReference type="CDD" id="cd05819">
    <property type="entry name" value="NHL"/>
    <property type="match status" value="3"/>
</dbReference>
<organism evidence="10 11">
    <name type="scientific">Adineta steineri</name>
    <dbReference type="NCBI Taxonomy" id="433720"/>
    <lineage>
        <taxon>Eukaryota</taxon>
        <taxon>Metazoa</taxon>
        <taxon>Spiralia</taxon>
        <taxon>Gnathifera</taxon>
        <taxon>Rotifera</taxon>
        <taxon>Eurotatoria</taxon>
        <taxon>Bdelloidea</taxon>
        <taxon>Adinetida</taxon>
        <taxon>Adinetidae</taxon>
        <taxon>Adineta</taxon>
    </lineage>
</organism>
<dbReference type="SUPFAM" id="SSF52799">
    <property type="entry name" value="(Phosphotyrosine protein) phosphatases II"/>
    <property type="match status" value="1"/>
</dbReference>
<protein>
    <recommendedName>
        <fullName evidence="12">Protein-serine/threonine phosphatase</fullName>
    </recommendedName>
</protein>
<evidence type="ECO:0000259" key="9">
    <source>
        <dbReference type="PROSITE" id="PS50056"/>
    </source>
</evidence>
<dbReference type="InterPro" id="IPR016130">
    <property type="entry name" value="Tyr_Pase_AS"/>
</dbReference>
<evidence type="ECO:0000256" key="5">
    <source>
        <dbReference type="PROSITE-ProRule" id="PRU00504"/>
    </source>
</evidence>
<evidence type="ECO:0000259" key="8">
    <source>
        <dbReference type="PROSITE" id="PS50054"/>
    </source>
</evidence>
<keyword evidence="7" id="KW-0472">Membrane</keyword>
<dbReference type="InterPro" id="IPR020422">
    <property type="entry name" value="TYR_PHOSPHATASE_DUAL_dom"/>
</dbReference>
<dbReference type="CDD" id="cd14498">
    <property type="entry name" value="DSP"/>
    <property type="match status" value="1"/>
</dbReference>
<dbReference type="Gene3D" id="2.40.10.500">
    <property type="match status" value="1"/>
</dbReference>
<evidence type="ECO:0000256" key="4">
    <source>
        <dbReference type="ARBA" id="ARBA00022912"/>
    </source>
</evidence>
<feature type="repeat" description="NHL" evidence="5">
    <location>
        <begin position="645"/>
        <end position="684"/>
    </location>
</feature>
<evidence type="ECO:0000256" key="3">
    <source>
        <dbReference type="ARBA" id="ARBA00022801"/>
    </source>
</evidence>
<evidence type="ECO:0000256" key="6">
    <source>
        <dbReference type="SAM" id="MobiDB-lite"/>
    </source>
</evidence>
<dbReference type="InterPro" id="IPR011042">
    <property type="entry name" value="6-blade_b-propeller_TolB-like"/>
</dbReference>
<evidence type="ECO:0000313" key="10">
    <source>
        <dbReference type="EMBL" id="CAF1004277.1"/>
    </source>
</evidence>
<dbReference type="EMBL" id="CAJNOE010000168">
    <property type="protein sequence ID" value="CAF1004277.1"/>
    <property type="molecule type" value="Genomic_DNA"/>
</dbReference>
<reference evidence="10" key="1">
    <citation type="submission" date="2021-02" db="EMBL/GenBank/DDBJ databases">
        <authorList>
            <person name="Nowell W R."/>
        </authorList>
    </citation>
    <scope>NUCLEOTIDE SEQUENCE</scope>
</reference>
<feature type="transmembrane region" description="Helical" evidence="7">
    <location>
        <begin position="1206"/>
        <end position="1230"/>
    </location>
</feature>
<dbReference type="InterPro" id="IPR001258">
    <property type="entry name" value="NHL_repeat"/>
</dbReference>
<name>A0A814H1G1_9BILA</name>
<feature type="repeat" description="NHL" evidence="5">
    <location>
        <begin position="942"/>
        <end position="981"/>
    </location>
</feature>
<dbReference type="Pfam" id="PF00782">
    <property type="entry name" value="DSPc"/>
    <property type="match status" value="1"/>
</dbReference>
<dbReference type="Gene3D" id="2.120.10.30">
    <property type="entry name" value="TolB, C-terminal domain"/>
    <property type="match status" value="5"/>
</dbReference>
<keyword evidence="2" id="KW-0677">Repeat</keyword>
<feature type="compositionally biased region" description="Polar residues" evidence="6">
    <location>
        <begin position="53"/>
        <end position="62"/>
    </location>
</feature>
<evidence type="ECO:0008006" key="12">
    <source>
        <dbReference type="Google" id="ProtNLM"/>
    </source>
</evidence>
<dbReference type="Proteomes" id="UP000663860">
    <property type="component" value="Unassembled WGS sequence"/>
</dbReference>
<feature type="region of interest" description="Disordered" evidence="6">
    <location>
        <begin position="17"/>
        <end position="62"/>
    </location>
</feature>
<keyword evidence="4" id="KW-0904">Protein phosphatase</keyword>
<dbReference type="PROSITE" id="PS51125">
    <property type="entry name" value="NHL"/>
    <property type="match status" value="6"/>
</dbReference>
<dbReference type="Gene3D" id="3.90.190.10">
    <property type="entry name" value="Protein tyrosine phosphatase superfamily"/>
    <property type="match status" value="1"/>
</dbReference>
<gene>
    <name evidence="10" type="ORF">IZO911_LOCUS17814</name>
</gene>
<feature type="compositionally biased region" description="Low complexity" evidence="6">
    <location>
        <begin position="19"/>
        <end position="52"/>
    </location>
</feature>
<dbReference type="InterPro" id="IPR000340">
    <property type="entry name" value="Dual-sp_phosphatase_cat-dom"/>
</dbReference>
<comment type="similarity">
    <text evidence="1">Belongs to the protein-tyrosine phosphatase family. Non-receptor class dual specificity subfamily.</text>
</comment>
<proteinExistence type="inferred from homology"/>
<dbReference type="PROSITE" id="PS50056">
    <property type="entry name" value="TYR_PHOSPHATASE_2"/>
    <property type="match status" value="1"/>
</dbReference>
<feature type="repeat" description="NHL" evidence="5">
    <location>
        <begin position="212"/>
        <end position="251"/>
    </location>
</feature>
<dbReference type="PROSITE" id="PS00383">
    <property type="entry name" value="TYR_PHOSPHATASE_1"/>
    <property type="match status" value="1"/>
</dbReference>
<dbReference type="InterPro" id="IPR000387">
    <property type="entry name" value="Tyr_Pase_dom"/>
</dbReference>
<evidence type="ECO:0000313" key="11">
    <source>
        <dbReference type="Proteomes" id="UP000663860"/>
    </source>
</evidence>
<dbReference type="SUPFAM" id="SSF63825">
    <property type="entry name" value="YWTD domain"/>
    <property type="match status" value="1"/>
</dbReference>
<comment type="caution">
    <text evidence="10">The sequence shown here is derived from an EMBL/GenBank/DDBJ whole genome shotgun (WGS) entry which is preliminary data.</text>
</comment>
<dbReference type="SUPFAM" id="SSF101898">
    <property type="entry name" value="NHL repeat"/>
    <property type="match status" value="3"/>
</dbReference>
<feature type="repeat" description="NHL" evidence="5">
    <location>
        <begin position="421"/>
        <end position="454"/>
    </location>
</feature>
<keyword evidence="3" id="KW-0378">Hydrolase</keyword>
<feature type="repeat" description="NHL" evidence="5">
    <location>
        <begin position="750"/>
        <end position="781"/>
    </location>
</feature>
<keyword evidence="7" id="KW-1133">Transmembrane helix</keyword>
<feature type="repeat" description="NHL" evidence="5">
    <location>
        <begin position="854"/>
        <end position="887"/>
    </location>
</feature>
<evidence type="ECO:0000256" key="2">
    <source>
        <dbReference type="ARBA" id="ARBA00022737"/>
    </source>
</evidence>
<accession>A0A814H1G1</accession>